<evidence type="ECO:0000256" key="2">
    <source>
        <dbReference type="ARBA" id="ARBA00022676"/>
    </source>
</evidence>
<evidence type="ECO:0000256" key="4">
    <source>
        <dbReference type="RuleBase" id="RU003718"/>
    </source>
</evidence>
<dbReference type="Pfam" id="PF26168">
    <property type="entry name" value="Glyco_transf_N"/>
    <property type="match status" value="1"/>
</dbReference>
<comment type="caution">
    <text evidence="7">The sequence shown here is derived from an EMBL/GenBank/DDBJ whole genome shotgun (WGS) entry which is preliminary data.</text>
</comment>
<dbReference type="GO" id="GO:0035251">
    <property type="term" value="F:UDP-glucosyltransferase activity"/>
    <property type="evidence" value="ECO:0007669"/>
    <property type="project" value="UniProtKB-ARBA"/>
</dbReference>
<keyword evidence="8" id="KW-1185">Reference proteome</keyword>
<dbReference type="SUPFAM" id="SSF53756">
    <property type="entry name" value="UDP-Glycosyltransferase/glycogen phosphorylase"/>
    <property type="match status" value="1"/>
</dbReference>
<dbReference type="Pfam" id="PF00201">
    <property type="entry name" value="UDPGT"/>
    <property type="match status" value="1"/>
</dbReference>
<comment type="similarity">
    <text evidence="1 4">Belongs to the UDP-glycosyltransferase family.</text>
</comment>
<dbReference type="InterPro" id="IPR002213">
    <property type="entry name" value="UDP_glucos_trans"/>
</dbReference>
<dbReference type="PANTHER" id="PTHR48047:SF45">
    <property type="entry name" value="SCOPOLETIN GLUCOSYLTRANSFERASE-LIKE"/>
    <property type="match status" value="1"/>
</dbReference>
<dbReference type="Gene3D" id="3.40.50.2000">
    <property type="entry name" value="Glycogen Phosphorylase B"/>
    <property type="match status" value="2"/>
</dbReference>
<evidence type="ECO:0000313" key="8">
    <source>
        <dbReference type="Proteomes" id="UP000634136"/>
    </source>
</evidence>
<proteinExistence type="inferred from homology"/>
<evidence type="ECO:0000256" key="5">
    <source>
        <dbReference type="RuleBase" id="RU362057"/>
    </source>
</evidence>
<dbReference type="InterPro" id="IPR058980">
    <property type="entry name" value="Glyco_transf_N"/>
</dbReference>
<keyword evidence="3 4" id="KW-0808">Transferase</keyword>
<dbReference type="PROSITE" id="PS00375">
    <property type="entry name" value="UDPGT"/>
    <property type="match status" value="1"/>
</dbReference>
<evidence type="ECO:0000313" key="7">
    <source>
        <dbReference type="EMBL" id="KAF7810996.1"/>
    </source>
</evidence>
<reference evidence="7" key="1">
    <citation type="submission" date="2020-09" db="EMBL/GenBank/DDBJ databases">
        <title>Genome-Enabled Discovery of Anthraquinone Biosynthesis in Senna tora.</title>
        <authorList>
            <person name="Kang S.-H."/>
            <person name="Pandey R.P."/>
            <person name="Lee C.-M."/>
            <person name="Sim J.-S."/>
            <person name="Jeong J.-T."/>
            <person name="Choi B.-S."/>
            <person name="Jung M."/>
            <person name="Ginzburg D."/>
            <person name="Zhao K."/>
            <person name="Won S.Y."/>
            <person name="Oh T.-J."/>
            <person name="Yu Y."/>
            <person name="Kim N.-H."/>
            <person name="Lee O.R."/>
            <person name="Lee T.-H."/>
            <person name="Bashyal P."/>
            <person name="Kim T.-S."/>
            <person name="Lee W.-H."/>
            <person name="Kawkins C."/>
            <person name="Kim C.-K."/>
            <person name="Kim J.S."/>
            <person name="Ahn B.O."/>
            <person name="Rhee S.Y."/>
            <person name="Sohng J.K."/>
        </authorList>
    </citation>
    <scope>NUCLEOTIDE SEQUENCE</scope>
    <source>
        <tissue evidence="7">Leaf</tissue>
    </source>
</reference>
<dbReference type="AlphaFoldDB" id="A0A834W9W1"/>
<sequence>MGSENQKLHIFLFPFPAHGHMIPMVDMARLFVARGVGVTIVTTPLNLPLISRTIGKQTPHNPNIIINLVPIKFPSVEAGLPEHCENADSIPSPSLIPNFFKAANMLQQPFEQLLLQHHPDCVITDVFFPWTTDSAAKFEIPRIVFHGTGSFALCAAECMRLYQPHKKVSSDSEPFVIPNLPGEITMTKLVMPEHIKNDEDVEWTRMDKEWKEAELSSFGVVVNSFYELDGVYADHYKKVSGSKTWHIGPVSLCNRDLKGKANRGKEASIDEHECLKWLDSKKPNSVLYICFGSVANFLESQLKEIAMGLEASGQNFIWVMRKSQKDREEEWIPEGFEKRMEGKGLIIRGWAPQVLILDHKAIGGFVTHCGWNSTLEAVSAGVPMVTWPVFADQFYNEKFVTEVLRVGVPVGVKKYVEIVGDSVKKEAIEKAARRVIEGEEAEEMRNRAKKFAKMARQALDEKGSSYLDLTALIQELECRCY</sequence>
<dbReference type="InterPro" id="IPR035595">
    <property type="entry name" value="UDP_glycos_trans_CS"/>
</dbReference>
<keyword evidence="2 4" id="KW-0328">Glycosyltransferase</keyword>
<dbReference type="CDD" id="cd03784">
    <property type="entry name" value="GT1_Gtf-like"/>
    <property type="match status" value="1"/>
</dbReference>
<feature type="domain" description="Glycosyltransferase N-terminal" evidence="6">
    <location>
        <begin position="9"/>
        <end position="250"/>
    </location>
</feature>
<protein>
    <recommendedName>
        <fullName evidence="5">Glycosyltransferase</fullName>
        <ecNumber evidence="5">2.4.1.-</ecNumber>
    </recommendedName>
</protein>
<dbReference type="OrthoDB" id="5835829at2759"/>
<organism evidence="7 8">
    <name type="scientific">Senna tora</name>
    <dbReference type="NCBI Taxonomy" id="362788"/>
    <lineage>
        <taxon>Eukaryota</taxon>
        <taxon>Viridiplantae</taxon>
        <taxon>Streptophyta</taxon>
        <taxon>Embryophyta</taxon>
        <taxon>Tracheophyta</taxon>
        <taxon>Spermatophyta</taxon>
        <taxon>Magnoliopsida</taxon>
        <taxon>eudicotyledons</taxon>
        <taxon>Gunneridae</taxon>
        <taxon>Pentapetalae</taxon>
        <taxon>rosids</taxon>
        <taxon>fabids</taxon>
        <taxon>Fabales</taxon>
        <taxon>Fabaceae</taxon>
        <taxon>Caesalpinioideae</taxon>
        <taxon>Cassia clade</taxon>
        <taxon>Senna</taxon>
    </lineage>
</organism>
<dbReference type="Proteomes" id="UP000634136">
    <property type="component" value="Unassembled WGS sequence"/>
</dbReference>
<evidence type="ECO:0000259" key="6">
    <source>
        <dbReference type="Pfam" id="PF26168"/>
    </source>
</evidence>
<name>A0A834W9W1_9FABA</name>
<accession>A0A834W9W1</accession>
<dbReference type="PANTHER" id="PTHR48047">
    <property type="entry name" value="GLYCOSYLTRANSFERASE"/>
    <property type="match status" value="1"/>
</dbReference>
<dbReference type="FunFam" id="3.40.50.2000:FF:000047">
    <property type="entry name" value="Glycosyltransferase"/>
    <property type="match status" value="1"/>
</dbReference>
<dbReference type="EC" id="2.4.1.-" evidence="5"/>
<evidence type="ECO:0000256" key="1">
    <source>
        <dbReference type="ARBA" id="ARBA00009995"/>
    </source>
</evidence>
<dbReference type="FunFam" id="3.40.50.2000:FF:000071">
    <property type="entry name" value="Glycosyltransferase"/>
    <property type="match status" value="1"/>
</dbReference>
<gene>
    <name evidence="7" type="ORF">G2W53_031972</name>
</gene>
<evidence type="ECO:0000256" key="3">
    <source>
        <dbReference type="ARBA" id="ARBA00022679"/>
    </source>
</evidence>
<dbReference type="EMBL" id="JAAIUW010000010">
    <property type="protein sequence ID" value="KAF7810996.1"/>
    <property type="molecule type" value="Genomic_DNA"/>
</dbReference>